<evidence type="ECO:0000256" key="1">
    <source>
        <dbReference type="SAM" id="Phobius"/>
    </source>
</evidence>
<feature type="transmembrane region" description="Helical" evidence="1">
    <location>
        <begin position="31"/>
        <end position="50"/>
    </location>
</feature>
<evidence type="ECO:0000313" key="3">
    <source>
        <dbReference type="Proteomes" id="UP000535020"/>
    </source>
</evidence>
<feature type="transmembrane region" description="Helical" evidence="1">
    <location>
        <begin position="134"/>
        <end position="156"/>
    </location>
</feature>
<keyword evidence="1" id="KW-0472">Membrane</keyword>
<keyword evidence="1" id="KW-1133">Transmembrane helix</keyword>
<feature type="transmembrane region" description="Helical" evidence="1">
    <location>
        <begin position="95"/>
        <end position="113"/>
    </location>
</feature>
<evidence type="ECO:0000313" key="2">
    <source>
        <dbReference type="EMBL" id="NYA69314.1"/>
    </source>
</evidence>
<protein>
    <submittedName>
        <fullName evidence="2">DUF2306 domain-containing protein</fullName>
    </submittedName>
</protein>
<keyword evidence="1" id="KW-0812">Transmembrane</keyword>
<feature type="transmembrane region" description="Helical" evidence="1">
    <location>
        <begin position="162"/>
        <end position="182"/>
    </location>
</feature>
<name>A0A7Y8XYK3_9FLAO</name>
<dbReference type="EMBL" id="JACBJI010000001">
    <property type="protein sequence ID" value="NYA69314.1"/>
    <property type="molecule type" value="Genomic_DNA"/>
</dbReference>
<gene>
    <name evidence="2" type="ORF">HZF10_00165</name>
</gene>
<feature type="transmembrane region" description="Helical" evidence="1">
    <location>
        <begin position="71"/>
        <end position="89"/>
    </location>
</feature>
<comment type="caution">
    <text evidence="2">The sequence shown here is derived from an EMBL/GenBank/DDBJ whole genome shotgun (WGS) entry which is preliminary data.</text>
</comment>
<proteinExistence type="predicted"/>
<keyword evidence="3" id="KW-1185">Reference proteome</keyword>
<accession>A0A7Y8XYK3</accession>
<reference evidence="2 3" key="1">
    <citation type="submission" date="2020-07" db="EMBL/GenBank/DDBJ databases">
        <authorList>
            <person name="Sun Q."/>
        </authorList>
    </citation>
    <scope>NUCLEOTIDE SEQUENCE [LARGE SCALE GENOMIC DNA]</scope>
    <source>
        <strain evidence="2 3">MAH-1</strain>
    </source>
</reference>
<organism evidence="2 3">
    <name type="scientific">Flavobacterium agri</name>
    <dbReference type="NCBI Taxonomy" id="2743471"/>
    <lineage>
        <taxon>Bacteria</taxon>
        <taxon>Pseudomonadati</taxon>
        <taxon>Bacteroidota</taxon>
        <taxon>Flavobacteriia</taxon>
        <taxon>Flavobacteriales</taxon>
        <taxon>Flavobacteriaceae</taxon>
        <taxon>Flavobacterium</taxon>
    </lineage>
</organism>
<dbReference type="Proteomes" id="UP000535020">
    <property type="component" value="Unassembled WGS sequence"/>
</dbReference>
<dbReference type="InterPro" id="IPR018750">
    <property type="entry name" value="DUF2306_membrane"/>
</dbReference>
<sequence length="188" mass="22253">MIRITVQYIPFDADIAFLRIKQYEVTSFPEYLPIFYIHVYSSIFVLLAGFTQFSSRILHKFPQVHRYNGRLYAYVVLLLSAPSGIYIGFHANGGLMAKISFVLLGALWFWFTWKGVESIRKREIIDHKKWMWRSFALAFSAITLRLWKVLIVFFFEPNPMDVYKIVAWLGWIPNLLLAEYLLTKKLRK</sequence>
<dbReference type="Pfam" id="PF10067">
    <property type="entry name" value="DUF2306"/>
    <property type="match status" value="1"/>
</dbReference>
<dbReference type="AlphaFoldDB" id="A0A7Y8XYK3"/>